<proteinExistence type="predicted"/>
<evidence type="ECO:0000313" key="2">
    <source>
        <dbReference type="WBParaSite" id="nRc.2.0.1.t12437-RA"/>
    </source>
</evidence>
<reference evidence="2" key="1">
    <citation type="submission" date="2022-11" db="UniProtKB">
        <authorList>
            <consortium name="WormBaseParasite"/>
        </authorList>
    </citation>
    <scope>IDENTIFICATION</scope>
</reference>
<protein>
    <submittedName>
        <fullName evidence="2">Uncharacterized protein</fullName>
    </submittedName>
</protein>
<dbReference type="Proteomes" id="UP000887565">
    <property type="component" value="Unplaced"/>
</dbReference>
<dbReference type="WBParaSite" id="nRc.2.0.1.t12437-RA">
    <property type="protein sequence ID" value="nRc.2.0.1.t12437-RA"/>
    <property type="gene ID" value="nRc.2.0.1.g12437"/>
</dbReference>
<accession>A0A915IEW2</accession>
<name>A0A915IEW2_ROMCU</name>
<keyword evidence="1" id="KW-1185">Reference proteome</keyword>
<dbReference type="AlphaFoldDB" id="A0A915IEW2"/>
<sequence>MLTFITNSGQLAPRVNTLPANPDFNKQKPKIILLCSSNLLVAPCDKFIGTLYLSEAKALNQILKVKITKYEI</sequence>
<organism evidence="1 2">
    <name type="scientific">Romanomermis culicivorax</name>
    <name type="common">Nematode worm</name>
    <dbReference type="NCBI Taxonomy" id="13658"/>
    <lineage>
        <taxon>Eukaryota</taxon>
        <taxon>Metazoa</taxon>
        <taxon>Ecdysozoa</taxon>
        <taxon>Nematoda</taxon>
        <taxon>Enoplea</taxon>
        <taxon>Dorylaimia</taxon>
        <taxon>Mermithida</taxon>
        <taxon>Mermithoidea</taxon>
        <taxon>Mermithidae</taxon>
        <taxon>Romanomermis</taxon>
    </lineage>
</organism>
<evidence type="ECO:0000313" key="1">
    <source>
        <dbReference type="Proteomes" id="UP000887565"/>
    </source>
</evidence>